<dbReference type="Gene3D" id="1.20.120.850">
    <property type="entry name" value="SWI2/SNF2 ATPases, N-terminal domain"/>
    <property type="match status" value="1"/>
</dbReference>
<dbReference type="GO" id="GO:0005634">
    <property type="term" value="C:nucleus"/>
    <property type="evidence" value="ECO:0007669"/>
    <property type="project" value="UniProtKB-SubCell"/>
</dbReference>
<evidence type="ECO:0000256" key="3">
    <source>
        <dbReference type="ARBA" id="ARBA00015341"/>
    </source>
</evidence>
<dbReference type="Gene3D" id="3.40.50.300">
    <property type="entry name" value="P-loop containing nucleotide triphosphate hydrolases"/>
    <property type="match status" value="1"/>
</dbReference>
<dbReference type="InterPro" id="IPR001650">
    <property type="entry name" value="Helicase_C-like"/>
</dbReference>
<dbReference type="InterPro" id="IPR000330">
    <property type="entry name" value="SNF2_N"/>
</dbReference>
<dbReference type="GO" id="GO:0005524">
    <property type="term" value="F:ATP binding"/>
    <property type="evidence" value="ECO:0007669"/>
    <property type="project" value="InterPro"/>
</dbReference>
<dbReference type="AlphaFoldDB" id="A0A9C6TYV5"/>
<comment type="subcellular location">
    <subcellularLocation>
        <location evidence="1">Nucleus</location>
    </subcellularLocation>
</comment>
<comment type="subunit">
    <text evidence="2">Interacts (via N-terminus) with spn-A/Rad51.</text>
</comment>
<keyword evidence="4" id="KW-0132">Cell division</keyword>
<dbReference type="CDD" id="cd18793">
    <property type="entry name" value="SF2_C_SNF"/>
    <property type="match status" value="1"/>
</dbReference>
<dbReference type="InterPro" id="IPR014001">
    <property type="entry name" value="Helicase_ATP-bd"/>
</dbReference>
<dbReference type="Gene3D" id="3.40.50.10810">
    <property type="entry name" value="Tandem AAA-ATPase domain"/>
    <property type="match status" value="1"/>
</dbReference>
<accession>A0A9C6TYV5</accession>
<dbReference type="PROSITE" id="PS51194">
    <property type="entry name" value="HELICASE_CTER"/>
    <property type="match status" value="1"/>
</dbReference>
<keyword evidence="14" id="KW-1185">Reference proteome</keyword>
<dbReference type="InterPro" id="IPR027417">
    <property type="entry name" value="P-loop_NTPase"/>
</dbReference>
<evidence type="ECO:0000256" key="8">
    <source>
        <dbReference type="ARBA" id="ARBA00023254"/>
    </source>
</evidence>
<organism evidence="14 15">
    <name type="scientific">Frankliniella occidentalis</name>
    <name type="common">Western flower thrips</name>
    <name type="synonym">Euthrips occidentalis</name>
    <dbReference type="NCBI Taxonomy" id="133901"/>
    <lineage>
        <taxon>Eukaryota</taxon>
        <taxon>Metazoa</taxon>
        <taxon>Ecdysozoa</taxon>
        <taxon>Arthropoda</taxon>
        <taxon>Hexapoda</taxon>
        <taxon>Insecta</taxon>
        <taxon>Pterygota</taxon>
        <taxon>Neoptera</taxon>
        <taxon>Paraneoptera</taxon>
        <taxon>Thysanoptera</taxon>
        <taxon>Terebrantia</taxon>
        <taxon>Thripoidea</taxon>
        <taxon>Thripidae</taxon>
        <taxon>Frankliniella</taxon>
    </lineage>
</organism>
<keyword evidence="8" id="KW-0469">Meiosis</keyword>
<dbReference type="GO" id="GO:0016787">
    <property type="term" value="F:hydrolase activity"/>
    <property type="evidence" value="ECO:0007669"/>
    <property type="project" value="UniProtKB-KW"/>
</dbReference>
<dbReference type="GO" id="GO:0051321">
    <property type="term" value="P:meiotic cell cycle"/>
    <property type="evidence" value="ECO:0007669"/>
    <property type="project" value="UniProtKB-KW"/>
</dbReference>
<keyword evidence="6" id="KW-0378">Hydrolase</keyword>
<dbReference type="GO" id="GO:0051301">
    <property type="term" value="P:cell division"/>
    <property type="evidence" value="ECO:0007669"/>
    <property type="project" value="UniProtKB-KW"/>
</dbReference>
<dbReference type="SUPFAM" id="SSF52540">
    <property type="entry name" value="P-loop containing nucleoside triphosphate hydrolases"/>
    <property type="match status" value="2"/>
</dbReference>
<evidence type="ECO:0000256" key="9">
    <source>
        <dbReference type="ARBA" id="ARBA00023306"/>
    </source>
</evidence>
<dbReference type="KEGG" id="foc:113204173"/>
<comment type="function">
    <text evidence="10">Involved in mitotic DNA repair and meiotic recombination. Functions in the recombinational DNA repair pathway. Essential for interhomolog gene conversion (GC), but may have a less important role in intersister GC than spn-A/Rad51. In the presence of DNA, spn-A/Rad51 enhances the ATPase activity of okr/Rad54.</text>
</comment>
<evidence type="ECO:0000259" key="13">
    <source>
        <dbReference type="PROSITE" id="PS51194"/>
    </source>
</evidence>
<protein>
    <recommendedName>
        <fullName evidence="3">DNA repair and recombination protein RAD54-like</fullName>
    </recommendedName>
    <alternativeName>
        <fullName evidence="11">Protein okra</fullName>
    </alternativeName>
</protein>
<evidence type="ECO:0000256" key="10">
    <source>
        <dbReference type="ARBA" id="ARBA00024776"/>
    </source>
</evidence>
<evidence type="ECO:0000256" key="11">
    <source>
        <dbReference type="ARBA" id="ARBA00029956"/>
    </source>
</evidence>
<keyword evidence="9" id="KW-0131">Cell cycle</keyword>
<dbReference type="Proteomes" id="UP000504606">
    <property type="component" value="Unplaced"/>
</dbReference>
<evidence type="ECO:0000256" key="5">
    <source>
        <dbReference type="ARBA" id="ARBA00022776"/>
    </source>
</evidence>
<dbReference type="InterPro" id="IPR038718">
    <property type="entry name" value="SNF2-like_sf"/>
</dbReference>
<evidence type="ECO:0000256" key="7">
    <source>
        <dbReference type="ARBA" id="ARBA00023242"/>
    </source>
</evidence>
<evidence type="ECO:0000256" key="2">
    <source>
        <dbReference type="ARBA" id="ARBA00011467"/>
    </source>
</evidence>
<dbReference type="PROSITE" id="PS51192">
    <property type="entry name" value="HELICASE_ATP_BIND_1"/>
    <property type="match status" value="1"/>
</dbReference>
<dbReference type="PANTHER" id="PTHR45629:SF7">
    <property type="entry name" value="DNA EXCISION REPAIR PROTEIN ERCC-6-RELATED"/>
    <property type="match status" value="1"/>
</dbReference>
<evidence type="ECO:0000256" key="4">
    <source>
        <dbReference type="ARBA" id="ARBA00022618"/>
    </source>
</evidence>
<dbReference type="InterPro" id="IPR049730">
    <property type="entry name" value="SNF2/RAD54-like_C"/>
</dbReference>
<evidence type="ECO:0000313" key="15">
    <source>
        <dbReference type="RefSeq" id="XP_052124920.1"/>
    </source>
</evidence>
<evidence type="ECO:0000256" key="1">
    <source>
        <dbReference type="ARBA" id="ARBA00004123"/>
    </source>
</evidence>
<dbReference type="Pfam" id="PF00271">
    <property type="entry name" value="Helicase_C"/>
    <property type="match status" value="1"/>
</dbReference>
<dbReference type="SMART" id="SM00490">
    <property type="entry name" value="HELICc"/>
    <property type="match status" value="1"/>
</dbReference>
<proteinExistence type="predicted"/>
<dbReference type="RefSeq" id="XP_052124920.1">
    <property type="nucleotide sequence ID" value="XM_052268960.1"/>
</dbReference>
<feature type="domain" description="Helicase C-terminal" evidence="13">
    <location>
        <begin position="415"/>
        <end position="568"/>
    </location>
</feature>
<gene>
    <name evidence="15" type="primary">LOC113204173</name>
</gene>
<keyword evidence="5" id="KW-0498">Mitosis</keyword>
<dbReference type="FunFam" id="3.40.50.10810:FF:000019">
    <property type="entry name" value="DNA excision repair protein ERCC-6-like 2 isoform X1"/>
    <property type="match status" value="1"/>
</dbReference>
<sequence>MDDDLERPCLSCHPCSEKLPIVLSSSEDSKAIIQVPASISQYLRDYQRDGVRFLYQKFKDGEGGILADDMGLGKTIQAIAFIAAVLLMKGTKEDKLRHCSDYVRLDSAPGVEVPSLNPVLIICPASLIENWHEELTTWAYFKCFKMTAHNRSDLLTRAKLKQYDVLLVSHDTARLSIDYLNCVDWTCVIVDEVHRIKDSHSQLTMALQSLRCKLRYGLTGTPFQNNLKEVYCLLKWSNPQSVKEFDTNTISRLMEKGFRNSATKRETTDSLRARSRFREVRNKSILRRTKEILAKHLPSKTDQVVFCEPTEIQRNIYQMITKSPFIQNFLHGWNIKAGREQNRLIFQFLTLLQKTANHVGLLASGLSRETNKTSYEICCEALKKFANLENVPQKKWIDALSDNTMSGKMLVLSKLLPQFLEKNDKVLIFSSSLKLLDLIQKHIVKERYTHCRLDGSTPADDRCAMVRAFNTSPDQAIFLVSTKAGGVGLNITGANVVIIFDPSWNPASDLQAQDRAYRLGQQRDVRVYRLLTISTIEEFVYWRQVYKQQRGSGLLTEKNVRRYFDSIQGDPKYNGELFGLKNLFSFCENDRSLTEEILTKQQEQEERLLRKLQGKFGEEIPNAFISECPIAASKSGTLCGKSGLSDLCEEDLGVGDYDKFVDTALNEELLKEDEVTNINTKLKETGVVRHVLEHQDIVGPSVVEDFVSDCAVRDVLEKRKNSHLPAFDCFIETQETITETAATTSTANRIKFNKIAEKEFLTPYQLALKIMSFTKEEKSTFSQRYAKSQKRHQPVVGDRMSARKRFRVPLSTTDLLVPDGSRNTSNSPVNKTVSSFLSNPSKEDKMSLENKTVSCCLGNVDSEATAPPENKIISSNLPSVNEEAITFVEGLFRSNKPSGQGASFCEECPCCSNSMYFHLQLFR</sequence>
<dbReference type="GeneID" id="113204173"/>
<feature type="domain" description="Helicase ATP-binding" evidence="12">
    <location>
        <begin position="55"/>
        <end position="240"/>
    </location>
</feature>
<evidence type="ECO:0000256" key="6">
    <source>
        <dbReference type="ARBA" id="ARBA00022801"/>
    </source>
</evidence>
<dbReference type="SMART" id="SM00487">
    <property type="entry name" value="DEXDc"/>
    <property type="match status" value="1"/>
</dbReference>
<evidence type="ECO:0000313" key="14">
    <source>
        <dbReference type="Proteomes" id="UP000504606"/>
    </source>
</evidence>
<evidence type="ECO:0000259" key="12">
    <source>
        <dbReference type="PROSITE" id="PS51192"/>
    </source>
</evidence>
<reference evidence="15" key="1">
    <citation type="submission" date="2025-08" db="UniProtKB">
        <authorList>
            <consortium name="RefSeq"/>
        </authorList>
    </citation>
    <scope>IDENTIFICATION</scope>
    <source>
        <tissue evidence="15">Whole organism</tissue>
    </source>
</reference>
<dbReference type="Pfam" id="PF00176">
    <property type="entry name" value="SNF2-rel_dom"/>
    <property type="match status" value="1"/>
</dbReference>
<dbReference type="OrthoDB" id="448448at2759"/>
<dbReference type="InterPro" id="IPR050496">
    <property type="entry name" value="SNF2_RAD54_helicase_repair"/>
</dbReference>
<name>A0A9C6TYV5_FRAOC</name>
<dbReference type="PANTHER" id="PTHR45629">
    <property type="entry name" value="SNF2/RAD54 FAMILY MEMBER"/>
    <property type="match status" value="1"/>
</dbReference>
<keyword evidence="7" id="KW-0539">Nucleus</keyword>